<dbReference type="SUPFAM" id="SSF56935">
    <property type="entry name" value="Porins"/>
    <property type="match status" value="1"/>
</dbReference>
<evidence type="ECO:0000259" key="12">
    <source>
        <dbReference type="Pfam" id="PF07715"/>
    </source>
</evidence>
<evidence type="ECO:0000256" key="3">
    <source>
        <dbReference type="ARBA" id="ARBA00022452"/>
    </source>
</evidence>
<dbReference type="EMBL" id="JAFKCZ010000005">
    <property type="protein sequence ID" value="MBN7796392.1"/>
    <property type="molecule type" value="Genomic_DNA"/>
</dbReference>
<evidence type="ECO:0000256" key="1">
    <source>
        <dbReference type="ARBA" id="ARBA00004571"/>
    </source>
</evidence>
<dbReference type="InterPro" id="IPR012910">
    <property type="entry name" value="Plug_dom"/>
</dbReference>
<dbReference type="SUPFAM" id="SSF49464">
    <property type="entry name" value="Carboxypeptidase regulatory domain-like"/>
    <property type="match status" value="1"/>
</dbReference>
<keyword evidence="5 9" id="KW-0798">TonB box</keyword>
<keyword evidence="6 8" id="KW-0472">Membrane</keyword>
<dbReference type="InterPro" id="IPR010104">
    <property type="entry name" value="TonB_rcpt_bac"/>
</dbReference>
<keyword evidence="7 8" id="KW-0998">Cell outer membrane</keyword>
<evidence type="ECO:0000256" key="9">
    <source>
        <dbReference type="RuleBase" id="RU003357"/>
    </source>
</evidence>
<proteinExistence type="inferred from homology"/>
<evidence type="ECO:0000313" key="14">
    <source>
        <dbReference type="Proteomes" id="UP000664303"/>
    </source>
</evidence>
<evidence type="ECO:0000256" key="2">
    <source>
        <dbReference type="ARBA" id="ARBA00022448"/>
    </source>
</evidence>
<keyword evidence="4 8" id="KW-0812">Transmembrane</keyword>
<evidence type="ECO:0000256" key="6">
    <source>
        <dbReference type="ARBA" id="ARBA00023136"/>
    </source>
</evidence>
<dbReference type="PROSITE" id="PS52016">
    <property type="entry name" value="TONB_DEPENDENT_REC_3"/>
    <property type="match status" value="1"/>
</dbReference>
<keyword evidence="10" id="KW-0732">Signal</keyword>
<feature type="domain" description="TonB-dependent receptor-like beta-barrel" evidence="11">
    <location>
        <begin position="519"/>
        <end position="926"/>
    </location>
</feature>
<dbReference type="InterPro" id="IPR037066">
    <property type="entry name" value="Plug_dom_sf"/>
</dbReference>
<evidence type="ECO:0000256" key="7">
    <source>
        <dbReference type="ARBA" id="ARBA00023237"/>
    </source>
</evidence>
<dbReference type="AlphaFoldDB" id="A0A939DF73"/>
<dbReference type="NCBIfam" id="TIGR01782">
    <property type="entry name" value="TonB-Xanth-Caul"/>
    <property type="match status" value="1"/>
</dbReference>
<feature type="chain" id="PRO_5037229557" evidence="10">
    <location>
        <begin position="50"/>
        <end position="959"/>
    </location>
</feature>
<dbReference type="PANTHER" id="PTHR40980:SF4">
    <property type="entry name" value="TONB-DEPENDENT RECEPTOR-LIKE BETA-BARREL DOMAIN-CONTAINING PROTEIN"/>
    <property type="match status" value="1"/>
</dbReference>
<dbReference type="CDD" id="cd01347">
    <property type="entry name" value="ligand_gated_channel"/>
    <property type="match status" value="1"/>
</dbReference>
<evidence type="ECO:0000256" key="10">
    <source>
        <dbReference type="SAM" id="SignalP"/>
    </source>
</evidence>
<dbReference type="Pfam" id="PF00593">
    <property type="entry name" value="TonB_dep_Rec_b-barrel"/>
    <property type="match status" value="1"/>
</dbReference>
<keyword evidence="13" id="KW-0675">Receptor</keyword>
<keyword evidence="14" id="KW-1185">Reference proteome</keyword>
<evidence type="ECO:0000256" key="8">
    <source>
        <dbReference type="PROSITE-ProRule" id="PRU01360"/>
    </source>
</evidence>
<evidence type="ECO:0000259" key="11">
    <source>
        <dbReference type="Pfam" id="PF00593"/>
    </source>
</evidence>
<name>A0A939DF73_9GAMM</name>
<evidence type="ECO:0000256" key="4">
    <source>
        <dbReference type="ARBA" id="ARBA00022692"/>
    </source>
</evidence>
<comment type="caution">
    <text evidence="13">The sequence shown here is derived from an EMBL/GenBank/DDBJ whole genome shotgun (WGS) entry which is preliminary data.</text>
</comment>
<dbReference type="InterPro" id="IPR008969">
    <property type="entry name" value="CarboxyPept-like_regulatory"/>
</dbReference>
<keyword evidence="2 8" id="KW-0813">Transport</keyword>
<sequence>MTHEDNYRNCRQAHALKSATRRGRGFRRLALVSAVAALAGTGAVAPALAQTVSGEVTDSSGSAVFEGAIVRINELDVSTTTDSRGRFRIVGVAPGSYTLVVHYVGAPPRTLPITVGPDGLVLGAVVLGEGSDDQMALEEVLVTGQSAAMASAINQQRAADNIKSVLDSDTMGQFPDQNVAESLRRLSGISVENDQGEGRYVVIRGMDPDLNSTSINGVRASAAENRRALQLDVIPSDVLDGLEVQKSLTPDMDGDSIGGSVNVKTLSAFSRKDMYLKARLEGGYNEYREDWSPKASLAGSDIFELGNGRRLGVAAALSWQNRKLATDNNEADDWETADNGNDFPESFEPRYYEIDRERTGAVLNLDYDFSDFTTLFFRSLYSKFEDDEARLGQAYGDLTPISEDAIGPRATDFGFAEIEMGTKDRVQTAENLSLSFGSESQWEAWALKTNVGYSFAEEDDPDIVNSAWVGEFESGDGGIPDGSPVLTLNRASAEEPRVESDYFDILRNPAAYELDEIEHEQSKAEDTQWSFQFDATRQFEVWELKFGAKARLREKENNEDAQIYSGDGVFTVADVYDPDVASNYGFHNRIDPMPSLAGVRSILASGEGLELETIDSELASTSNDWVVNEDVYAAYGMFKYYSGGWTVTGGLRVEYTDFSSDGNSVELFEEGDVYNGEVLEDDFVAVTPIEASRSYTDVLPSLNLRYDVTDQVVARAAFSRSIVRPLFEAVASRISVEDGEASIGNPDLEPYNSWNYDASLEYYPTELSLLSAGVFYKDIDDFIFLRTYDDFEFAGQTFDEATISENGDGAEVLGVELNYQQHFGFLPSPFDGFLVSLNYTFVDSDAEVDGREISFPKQSDNIAGFVLGYEKYGFDLRLAMKYRDSYIDELVEEGLDRTTDAHMQWDLTAKYFVSERWMVYAEVSNLNGEPEYYYAGKDSRLLQYDEYGTTTVLGVQFIY</sequence>
<protein>
    <submittedName>
        <fullName evidence="13">TonB-dependent receptor</fullName>
    </submittedName>
</protein>
<dbReference type="Gene3D" id="2.60.40.1120">
    <property type="entry name" value="Carboxypeptidase-like, regulatory domain"/>
    <property type="match status" value="1"/>
</dbReference>
<reference evidence="13" key="1">
    <citation type="submission" date="2021-02" db="EMBL/GenBank/DDBJ databases">
        <title>PHA producing bacteria isolated from coastal sediment in Guangdong, Shenzhen.</title>
        <authorList>
            <person name="Zheng W."/>
            <person name="Yu S."/>
            <person name="Huang Y."/>
        </authorList>
    </citation>
    <scope>NUCLEOTIDE SEQUENCE</scope>
    <source>
        <strain evidence="13">TN14-10</strain>
    </source>
</reference>
<evidence type="ECO:0000313" key="13">
    <source>
        <dbReference type="EMBL" id="MBN7796392.1"/>
    </source>
</evidence>
<organism evidence="13 14">
    <name type="scientific">Parahaliea mediterranea</name>
    <dbReference type="NCBI Taxonomy" id="651086"/>
    <lineage>
        <taxon>Bacteria</taxon>
        <taxon>Pseudomonadati</taxon>
        <taxon>Pseudomonadota</taxon>
        <taxon>Gammaproteobacteria</taxon>
        <taxon>Cellvibrionales</taxon>
        <taxon>Halieaceae</taxon>
        <taxon>Parahaliea</taxon>
    </lineage>
</organism>
<comment type="similarity">
    <text evidence="8 9">Belongs to the TonB-dependent receptor family.</text>
</comment>
<dbReference type="InterPro" id="IPR000531">
    <property type="entry name" value="Beta-barrel_TonB"/>
</dbReference>
<dbReference type="Proteomes" id="UP000664303">
    <property type="component" value="Unassembled WGS sequence"/>
</dbReference>
<dbReference type="Gene3D" id="2.170.130.10">
    <property type="entry name" value="TonB-dependent receptor, plug domain"/>
    <property type="match status" value="1"/>
</dbReference>
<dbReference type="Pfam" id="PF07715">
    <property type="entry name" value="Plug"/>
    <property type="match status" value="1"/>
</dbReference>
<dbReference type="GO" id="GO:0009279">
    <property type="term" value="C:cell outer membrane"/>
    <property type="evidence" value="ECO:0007669"/>
    <property type="project" value="UniProtKB-SubCell"/>
</dbReference>
<dbReference type="InterPro" id="IPR036942">
    <property type="entry name" value="Beta-barrel_TonB_sf"/>
</dbReference>
<dbReference type="Gene3D" id="2.40.170.20">
    <property type="entry name" value="TonB-dependent receptor, beta-barrel domain"/>
    <property type="match status" value="1"/>
</dbReference>
<feature type="signal peptide" evidence="10">
    <location>
        <begin position="1"/>
        <end position="49"/>
    </location>
</feature>
<dbReference type="InterPro" id="IPR039426">
    <property type="entry name" value="TonB-dep_rcpt-like"/>
</dbReference>
<comment type="subcellular location">
    <subcellularLocation>
        <location evidence="1 8">Cell outer membrane</location>
        <topology evidence="1 8">Multi-pass membrane protein</topology>
    </subcellularLocation>
</comment>
<evidence type="ECO:0000256" key="5">
    <source>
        <dbReference type="ARBA" id="ARBA00023077"/>
    </source>
</evidence>
<gene>
    <name evidence="13" type="ORF">JYP50_07310</name>
</gene>
<dbReference type="Pfam" id="PF13620">
    <property type="entry name" value="CarboxypepD_reg"/>
    <property type="match status" value="1"/>
</dbReference>
<dbReference type="RefSeq" id="WP_206559843.1">
    <property type="nucleotide sequence ID" value="NZ_JAFKCZ010000005.1"/>
</dbReference>
<dbReference type="PANTHER" id="PTHR40980">
    <property type="entry name" value="PLUG DOMAIN-CONTAINING PROTEIN"/>
    <property type="match status" value="1"/>
</dbReference>
<accession>A0A939DF73</accession>
<feature type="domain" description="TonB-dependent receptor plug" evidence="12">
    <location>
        <begin position="159"/>
        <end position="259"/>
    </location>
</feature>
<keyword evidence="3 8" id="KW-1134">Transmembrane beta strand</keyword>